<feature type="region of interest" description="Disordered" evidence="1">
    <location>
        <begin position="174"/>
        <end position="250"/>
    </location>
</feature>
<feature type="region of interest" description="Disordered" evidence="1">
    <location>
        <begin position="32"/>
        <end position="57"/>
    </location>
</feature>
<feature type="compositionally biased region" description="Polar residues" evidence="1">
    <location>
        <begin position="778"/>
        <end position="790"/>
    </location>
</feature>
<feature type="compositionally biased region" description="Polar residues" evidence="1">
    <location>
        <begin position="992"/>
        <end position="1008"/>
    </location>
</feature>
<feature type="compositionally biased region" description="Basic and acidic residues" evidence="1">
    <location>
        <begin position="714"/>
        <end position="726"/>
    </location>
</feature>
<dbReference type="EMBL" id="JABMIG020000123">
    <property type="protein sequence ID" value="KAL3790757.1"/>
    <property type="molecule type" value="Genomic_DNA"/>
</dbReference>
<proteinExistence type="predicted"/>
<feature type="compositionally biased region" description="Polar residues" evidence="1">
    <location>
        <begin position="969"/>
        <end position="985"/>
    </location>
</feature>
<evidence type="ECO:0000256" key="1">
    <source>
        <dbReference type="SAM" id="MobiDB-lite"/>
    </source>
</evidence>
<feature type="compositionally biased region" description="Basic and acidic residues" evidence="1">
    <location>
        <begin position="737"/>
        <end position="762"/>
    </location>
</feature>
<feature type="compositionally biased region" description="Acidic residues" evidence="1">
    <location>
        <begin position="187"/>
        <end position="207"/>
    </location>
</feature>
<name>A0ABD3PSC1_9STRA</name>
<dbReference type="AlphaFoldDB" id="A0ABD3PSC1"/>
<feature type="compositionally biased region" description="Low complexity" evidence="1">
    <location>
        <begin position="302"/>
        <end position="311"/>
    </location>
</feature>
<feature type="region of interest" description="Disordered" evidence="1">
    <location>
        <begin position="359"/>
        <end position="387"/>
    </location>
</feature>
<evidence type="ECO:0000313" key="3">
    <source>
        <dbReference type="Proteomes" id="UP001516023"/>
    </source>
</evidence>
<feature type="compositionally biased region" description="Polar residues" evidence="1">
    <location>
        <begin position="634"/>
        <end position="643"/>
    </location>
</feature>
<comment type="caution">
    <text evidence="2">The sequence shown here is derived from an EMBL/GenBank/DDBJ whole genome shotgun (WGS) entry which is preliminary data.</text>
</comment>
<feature type="compositionally biased region" description="Polar residues" evidence="1">
    <location>
        <begin position="1187"/>
        <end position="1200"/>
    </location>
</feature>
<dbReference type="Proteomes" id="UP001516023">
    <property type="component" value="Unassembled WGS sequence"/>
</dbReference>
<protein>
    <submittedName>
        <fullName evidence="2">Uncharacterized protein</fullName>
    </submittedName>
</protein>
<feature type="region of interest" description="Disordered" evidence="1">
    <location>
        <begin position="1178"/>
        <end position="1202"/>
    </location>
</feature>
<feature type="compositionally biased region" description="Basic and acidic residues" evidence="1">
    <location>
        <begin position="944"/>
        <end position="957"/>
    </location>
</feature>
<evidence type="ECO:0000313" key="2">
    <source>
        <dbReference type="EMBL" id="KAL3790757.1"/>
    </source>
</evidence>
<feature type="region of interest" description="Disordered" evidence="1">
    <location>
        <begin position="492"/>
        <end position="583"/>
    </location>
</feature>
<sequence length="1240" mass="137953">MVDTTSFNLSFSACLTPHEDATVATATETFKRPTLFSKPRPPRPHTTSHAAVASSSSSFFPPPAAEACTSHPLWNDIRELGHDVKDGLHGLKEVFLQQSQSSSNKKRSNLHPGCGDTFFDDLTEFVEPHFESLGIVDPAPTRSNGNGNDKANAKFFTFDKIERLLNYCVPLAVDPRSPKSRARDSGVEDDEEDLQAASEDEEREEEDERRTSLHDRNDRMDERVHLYDGGVRPHQQHEGDTSTLPLDRSNDTLPEFSGGLLEHTNRLREKMMSRSRHRTSGVQTTPARLLRGSSARPRGIFSAGSNSSSSSENDVAETSKRDSIHIHSNRNTKEGMMANAVVVPGGLWSLPSNEERYSTSLEESFTASRSSHSSGSDEDGDVRHGVKNPYYCGAEKDLDDVLLMRSMEDDGGGSRSYGEVVAFPSSNCEEESTKSEEADEYYANIMQNAFQEASNSLERADVGRRRKIKLVLDTELGFEEREENDNVNRLARDAMDNLTSPRSLASDDKYMLDDDQVQEQEKSTSRYNNDPYADTHELSHYRRKEMHATEKRAPPSREAPQDARDEEPERGQGTDQEESNDAVNRHFDNLISSFELSLNREGKEESNSVYEKLRKYQLQKNFVKHSRQRKLQAQAETNASSPAASRGNDEDDVASKASHMSNHSTASFLQGTTMGRKLNHSAPPSPGSIADSKESVIHRARQAVTQVHQVIESLSDRNEAKVETRNASEGTTGGKHVLAEAKAPEIARSKSGESSVRSHHEASSVASYRKRLLEQRSSRSFQSDLKSNNLKSEDGGSLDEPWHVKNEQTPASSVPDLDTLLQESNALLQEANHDEAILDSCGSGVDSFDSSVNWDALAYSMSGSLSVQEQHRPQNHDIILEGKMPLPVDGGMEEHDQDIPDQMSSPRNHEIECPEPVPVEANPPIMNRIEQIKKRHDEEIAKIRTESPSKSGHHLDADAPEDECFGGMSMNSASEEENQPISPNQEKFRTNADYSSPKSTKSTMSESNVQKRIDFIKQQASLNSETSSENVGRDEQHIAECVGLWKINSKKFEKVCGNTPAASRQSTRFNFDVSKKPSPKNVSTEDLMLRNLELEQEMNQLRMLSPKSAESWHSPSSVRSKRYATGDLQGTSPLSNPLSYLGSPKAYANARHYTSPKLGSNARDYDLKVEIPVSPASSPALNSLSVTSPSTMMSKSNLTPQEERVRTRVSELMAEVKGFLAENDRARQRIARDMEALHNF</sequence>
<feature type="compositionally biased region" description="Basic and acidic residues" evidence="1">
    <location>
        <begin position="208"/>
        <end position="226"/>
    </location>
</feature>
<feature type="region of interest" description="Disordered" evidence="1">
    <location>
        <begin position="714"/>
        <end position="815"/>
    </location>
</feature>
<feature type="region of interest" description="Disordered" evidence="1">
    <location>
        <begin position="624"/>
        <end position="665"/>
    </location>
</feature>
<feature type="compositionally biased region" description="Low complexity" evidence="1">
    <location>
        <begin position="364"/>
        <end position="374"/>
    </location>
</feature>
<reference evidence="2 3" key="1">
    <citation type="journal article" date="2020" name="G3 (Bethesda)">
        <title>Improved Reference Genome for Cyclotella cryptica CCMP332, a Model for Cell Wall Morphogenesis, Salinity Adaptation, and Lipid Production in Diatoms (Bacillariophyta).</title>
        <authorList>
            <person name="Roberts W.R."/>
            <person name="Downey K.M."/>
            <person name="Ruck E.C."/>
            <person name="Traller J.C."/>
            <person name="Alverson A.J."/>
        </authorList>
    </citation>
    <scope>NUCLEOTIDE SEQUENCE [LARGE SCALE GENOMIC DNA]</scope>
    <source>
        <strain evidence="2 3">CCMP332</strain>
    </source>
</reference>
<feature type="compositionally biased region" description="Basic and acidic residues" evidence="1">
    <location>
        <begin position="533"/>
        <end position="572"/>
    </location>
</feature>
<gene>
    <name evidence="2" type="ORF">HJC23_010036</name>
</gene>
<accession>A0ABD3PSC1</accession>
<feature type="compositionally biased region" description="Low complexity" evidence="1">
    <location>
        <begin position="45"/>
        <end position="57"/>
    </location>
</feature>
<feature type="region of interest" description="Disordered" evidence="1">
    <location>
        <begin position="944"/>
        <end position="1008"/>
    </location>
</feature>
<organism evidence="2 3">
    <name type="scientific">Cyclotella cryptica</name>
    <dbReference type="NCBI Taxonomy" id="29204"/>
    <lineage>
        <taxon>Eukaryota</taxon>
        <taxon>Sar</taxon>
        <taxon>Stramenopiles</taxon>
        <taxon>Ochrophyta</taxon>
        <taxon>Bacillariophyta</taxon>
        <taxon>Coscinodiscophyceae</taxon>
        <taxon>Thalassiosirophycidae</taxon>
        <taxon>Stephanodiscales</taxon>
        <taxon>Stephanodiscaceae</taxon>
        <taxon>Cyclotella</taxon>
    </lineage>
</organism>
<feature type="region of interest" description="Disordered" evidence="1">
    <location>
        <begin position="1105"/>
        <end position="1129"/>
    </location>
</feature>
<keyword evidence="3" id="KW-1185">Reference proteome</keyword>
<feature type="region of interest" description="Disordered" evidence="1">
    <location>
        <begin position="271"/>
        <end position="337"/>
    </location>
</feature>